<dbReference type="InterPro" id="IPR044624">
    <property type="entry name" value="Mbb1-like"/>
</dbReference>
<keyword evidence="1" id="KW-0802">TPR repeat</keyword>
<dbReference type="SMART" id="SM00028">
    <property type="entry name" value="TPR"/>
    <property type="match status" value="4"/>
</dbReference>
<reference evidence="4" key="1">
    <citation type="journal article" date="2019" name="Nat. Commun.">
        <title>Expansion of phycobilisome linker gene families in mesophilic red algae.</title>
        <authorList>
            <person name="Lee J."/>
            <person name="Kim D."/>
            <person name="Bhattacharya D."/>
            <person name="Yoon H.S."/>
        </authorList>
    </citation>
    <scope>NUCLEOTIDE SEQUENCE [LARGE SCALE GENOMIC DNA]</scope>
    <source>
        <strain evidence="4">CCMP 1328</strain>
    </source>
</reference>
<name>A0A5J4YQZ1_PORPP</name>
<evidence type="ECO:0000313" key="4">
    <source>
        <dbReference type="Proteomes" id="UP000324585"/>
    </source>
</evidence>
<evidence type="ECO:0000256" key="2">
    <source>
        <dbReference type="SAM" id="MobiDB-lite"/>
    </source>
</evidence>
<dbReference type="Gene3D" id="1.25.40.10">
    <property type="entry name" value="Tetratricopeptide repeat domain"/>
    <property type="match status" value="2"/>
</dbReference>
<dbReference type="GO" id="GO:0003729">
    <property type="term" value="F:mRNA binding"/>
    <property type="evidence" value="ECO:0007669"/>
    <property type="project" value="InterPro"/>
</dbReference>
<gene>
    <name evidence="3" type="ORF">FVE85_8648</name>
</gene>
<dbReference type="Proteomes" id="UP000324585">
    <property type="component" value="Unassembled WGS sequence"/>
</dbReference>
<dbReference type="OMA" id="CAPRNTH"/>
<sequence length="477" mass="54499">MRCAASYGYVATLRVSMSHGRMEAAACATRPAQKRGMDSARTARNVRRLVEAGKRLEAGKSVARAVVNDSKGAVLKRRNASASGQRSRARQEDNQVRRARLAYKRAIEVSRTYGKAWQALASTYSTNMRAKRRILRLALTHVRPKHAAFLQHALAMAEYESGHFADAEQILDEMMIQYPSHSGMYTLLARVLLARHRHQQTRRSHSRNQTYMKTGVQDHSPPIPFLDRAMEVLEQGLMLDECKRDPMQKIRMLSLMSDVQLQRGNEDEAERCARAILRSRQGENSVYALHQLARLHGQRGEHDQAVHVLEHAKSCAPRNTHVLLALAMAYWKCGGERDLHRARRYFERAARIQSHGTDIKLLHAWSIFELEAGRNPRRARRIVERALRADTNDAMLWSHHACVMRALGQPAVARRSFQRALKLRPTDWKTLDLWSELEWSLGRSQLSESLTKRSFALRFNARGEFSVLANALTDRYA</sequence>
<dbReference type="EMBL" id="VRMN01000007">
    <property type="protein sequence ID" value="KAA8493203.1"/>
    <property type="molecule type" value="Genomic_DNA"/>
</dbReference>
<dbReference type="GO" id="GO:0003727">
    <property type="term" value="F:single-stranded RNA binding"/>
    <property type="evidence" value="ECO:0007669"/>
    <property type="project" value="TreeGrafter"/>
</dbReference>
<comment type="caution">
    <text evidence="3">The sequence shown here is derived from an EMBL/GenBank/DDBJ whole genome shotgun (WGS) entry which is preliminary data.</text>
</comment>
<accession>A0A5J4YQZ1</accession>
<organism evidence="3 4">
    <name type="scientific">Porphyridium purpureum</name>
    <name type="common">Red alga</name>
    <name type="synonym">Porphyridium cruentum</name>
    <dbReference type="NCBI Taxonomy" id="35688"/>
    <lineage>
        <taxon>Eukaryota</taxon>
        <taxon>Rhodophyta</taxon>
        <taxon>Bangiophyceae</taxon>
        <taxon>Porphyridiales</taxon>
        <taxon>Porphyridiaceae</taxon>
        <taxon>Porphyridium</taxon>
    </lineage>
</organism>
<feature type="region of interest" description="Disordered" evidence="2">
    <location>
        <begin position="75"/>
        <end position="96"/>
    </location>
</feature>
<dbReference type="InterPro" id="IPR011990">
    <property type="entry name" value="TPR-like_helical_dom_sf"/>
</dbReference>
<dbReference type="GO" id="GO:0006417">
    <property type="term" value="P:regulation of translation"/>
    <property type="evidence" value="ECO:0007669"/>
    <property type="project" value="TreeGrafter"/>
</dbReference>
<dbReference type="PANTHER" id="PTHR44917">
    <property type="entry name" value="PROTEIN HIGH CHLOROPHYLL FLUORESCENT 107"/>
    <property type="match status" value="1"/>
</dbReference>
<proteinExistence type="predicted"/>
<dbReference type="AlphaFoldDB" id="A0A5J4YQZ1"/>
<keyword evidence="4" id="KW-1185">Reference proteome</keyword>
<dbReference type="GO" id="GO:0006397">
    <property type="term" value="P:mRNA processing"/>
    <property type="evidence" value="ECO:0007669"/>
    <property type="project" value="InterPro"/>
</dbReference>
<dbReference type="SUPFAM" id="SSF48452">
    <property type="entry name" value="TPR-like"/>
    <property type="match status" value="2"/>
</dbReference>
<evidence type="ECO:0000256" key="1">
    <source>
        <dbReference type="PROSITE-ProRule" id="PRU00339"/>
    </source>
</evidence>
<feature type="repeat" description="TPR" evidence="1">
    <location>
        <begin position="394"/>
        <end position="427"/>
    </location>
</feature>
<protein>
    <submittedName>
        <fullName evidence="3">PsbB mRNA maturation factor Mbb1, chloroplastic</fullName>
    </submittedName>
</protein>
<evidence type="ECO:0000313" key="3">
    <source>
        <dbReference type="EMBL" id="KAA8493203.1"/>
    </source>
</evidence>
<dbReference type="InterPro" id="IPR019734">
    <property type="entry name" value="TPR_rpt"/>
</dbReference>
<dbReference type="PROSITE" id="PS50005">
    <property type="entry name" value="TPR"/>
    <property type="match status" value="1"/>
</dbReference>
<dbReference type="PANTHER" id="PTHR44917:SF1">
    <property type="entry name" value="PROTEIN HIGH CHLOROPHYLL FLUORESCENT 107"/>
    <property type="match status" value="1"/>
</dbReference>